<feature type="compositionally biased region" description="Acidic residues" evidence="1">
    <location>
        <begin position="211"/>
        <end position="224"/>
    </location>
</feature>
<evidence type="ECO:0008006" key="4">
    <source>
        <dbReference type="Google" id="ProtNLM"/>
    </source>
</evidence>
<evidence type="ECO:0000313" key="3">
    <source>
        <dbReference type="Proteomes" id="UP001189429"/>
    </source>
</evidence>
<feature type="region of interest" description="Disordered" evidence="1">
    <location>
        <begin position="159"/>
        <end position="302"/>
    </location>
</feature>
<dbReference type="Gene3D" id="2.30.30.40">
    <property type="entry name" value="SH3 Domains"/>
    <property type="match status" value="1"/>
</dbReference>
<dbReference type="SUPFAM" id="SSF50044">
    <property type="entry name" value="SH3-domain"/>
    <property type="match status" value="1"/>
</dbReference>
<protein>
    <recommendedName>
        <fullName evidence="4">SH3 domain-containing protein</fullName>
    </recommendedName>
</protein>
<comment type="caution">
    <text evidence="2">The sequence shown here is derived from an EMBL/GenBank/DDBJ whole genome shotgun (WGS) entry which is preliminary data.</text>
</comment>
<feature type="compositionally biased region" description="Low complexity" evidence="1">
    <location>
        <begin position="326"/>
        <end position="336"/>
    </location>
</feature>
<dbReference type="Proteomes" id="UP001189429">
    <property type="component" value="Unassembled WGS sequence"/>
</dbReference>
<sequence length="360" mass="38007">MRPQARNRATCDAGRVCAAERKRETALCTLRAPIRRGTHLCKALASKGTGQGPACARHPCTLANVTSKRPPVTREALASKGTGLGFGSKDSRKAQQERSWNKRTKDSKIGFRCGHPAEAPGCLSFGAGEELEVLLWSKAGWWWGCHRGEPFRAGWMPSTFLKPAPPHEQPNAGNGASAADGSTSAAPPAALATTEIAPEAPAESCQLAEASDADDGQAEQEATEDWPPIPAARQAPQLPPLPPGPPPSQEAPVWPPLPPGPPPPPGAGTSAPELQEAINGEYDNTLFLSKGKAEGPSSLRSYHRDTAQLHHYFNYDSWAQEQTRKSQSSSASSAAARPTGDGGQKPARGAPGRKRPRQGG</sequence>
<proteinExistence type="predicted"/>
<name>A0ABN9PPA8_9DINO</name>
<keyword evidence="3" id="KW-1185">Reference proteome</keyword>
<feature type="compositionally biased region" description="Basic residues" evidence="1">
    <location>
        <begin position="351"/>
        <end position="360"/>
    </location>
</feature>
<feature type="compositionally biased region" description="Low complexity" evidence="1">
    <location>
        <begin position="170"/>
        <end position="204"/>
    </location>
</feature>
<feature type="region of interest" description="Disordered" evidence="1">
    <location>
        <begin position="78"/>
        <end position="107"/>
    </location>
</feature>
<evidence type="ECO:0000256" key="1">
    <source>
        <dbReference type="SAM" id="MobiDB-lite"/>
    </source>
</evidence>
<organism evidence="2 3">
    <name type="scientific">Prorocentrum cordatum</name>
    <dbReference type="NCBI Taxonomy" id="2364126"/>
    <lineage>
        <taxon>Eukaryota</taxon>
        <taxon>Sar</taxon>
        <taxon>Alveolata</taxon>
        <taxon>Dinophyceae</taxon>
        <taxon>Prorocentrales</taxon>
        <taxon>Prorocentraceae</taxon>
        <taxon>Prorocentrum</taxon>
    </lineage>
</organism>
<dbReference type="EMBL" id="CAUYUJ010000725">
    <property type="protein sequence ID" value="CAK0792204.1"/>
    <property type="molecule type" value="Genomic_DNA"/>
</dbReference>
<evidence type="ECO:0000313" key="2">
    <source>
        <dbReference type="EMBL" id="CAK0792204.1"/>
    </source>
</evidence>
<accession>A0ABN9PPA8</accession>
<feature type="region of interest" description="Disordered" evidence="1">
    <location>
        <begin position="319"/>
        <end position="360"/>
    </location>
</feature>
<dbReference type="InterPro" id="IPR036028">
    <property type="entry name" value="SH3-like_dom_sf"/>
</dbReference>
<reference evidence="2" key="1">
    <citation type="submission" date="2023-10" db="EMBL/GenBank/DDBJ databases">
        <authorList>
            <person name="Chen Y."/>
            <person name="Shah S."/>
            <person name="Dougan E. K."/>
            <person name="Thang M."/>
            <person name="Chan C."/>
        </authorList>
    </citation>
    <scope>NUCLEOTIDE SEQUENCE [LARGE SCALE GENOMIC DNA]</scope>
</reference>
<feature type="compositionally biased region" description="Pro residues" evidence="1">
    <location>
        <begin position="237"/>
        <end position="266"/>
    </location>
</feature>
<gene>
    <name evidence="2" type="ORF">PCOR1329_LOCUS2858</name>
</gene>
<feature type="compositionally biased region" description="Basic and acidic residues" evidence="1">
    <location>
        <begin position="89"/>
        <end position="107"/>
    </location>
</feature>